<keyword evidence="4" id="KW-0804">Transcription</keyword>
<gene>
    <name evidence="6" type="ORF">N8A98_19675</name>
</gene>
<sequence>MDTQFLETFVCVVEQGSMAEAARRLGITAAAVGQRMRALETEIGVPLVARAGRRVSPTSAGAALVEPARRILGEVANLQIAAQPDQPAGRLTLGCISTALTGMMPTTLLGLRQSAPRLELVLAPGASPDLFDRVRTRELDAAIIVQPPFVMPKSMQWQTIRREPLVLLAHRELAARSIADLLSTHPFLRYNRASWGGRLVDIYLRRTGIVPRDLVELDALEAIAVMVDQGLGVGIVPDWPKPWPHCPNIVALPLEEINAKRNVGLVWRRGTPRQRLVQALLEAVTAR</sequence>
<dbReference type="InterPro" id="IPR000847">
    <property type="entry name" value="LysR_HTH_N"/>
</dbReference>
<name>A0ABY6CB15_9HYPH</name>
<comment type="similarity">
    <text evidence="1">Belongs to the LysR transcriptional regulatory family.</text>
</comment>
<evidence type="ECO:0000313" key="7">
    <source>
        <dbReference type="Proteomes" id="UP001061862"/>
    </source>
</evidence>
<evidence type="ECO:0000313" key="6">
    <source>
        <dbReference type="EMBL" id="UXN69421.1"/>
    </source>
</evidence>
<dbReference type="InterPro" id="IPR005119">
    <property type="entry name" value="LysR_subst-bd"/>
</dbReference>
<organism evidence="6 7">
    <name type="scientific">Devosia neptuniae</name>
    <dbReference type="NCBI Taxonomy" id="191302"/>
    <lineage>
        <taxon>Bacteria</taxon>
        <taxon>Pseudomonadati</taxon>
        <taxon>Pseudomonadota</taxon>
        <taxon>Alphaproteobacteria</taxon>
        <taxon>Hyphomicrobiales</taxon>
        <taxon>Devosiaceae</taxon>
        <taxon>Devosia</taxon>
    </lineage>
</organism>
<dbReference type="Proteomes" id="UP001061862">
    <property type="component" value="Chromosome"/>
</dbReference>
<dbReference type="PANTHER" id="PTHR30346:SF28">
    <property type="entry name" value="HTH-TYPE TRANSCRIPTIONAL REGULATOR CYNR"/>
    <property type="match status" value="1"/>
</dbReference>
<protein>
    <submittedName>
        <fullName evidence="6">LysR family transcriptional regulator</fullName>
    </submittedName>
</protein>
<accession>A0ABY6CB15</accession>
<dbReference type="Pfam" id="PF03466">
    <property type="entry name" value="LysR_substrate"/>
    <property type="match status" value="1"/>
</dbReference>
<dbReference type="SUPFAM" id="SSF53850">
    <property type="entry name" value="Periplasmic binding protein-like II"/>
    <property type="match status" value="1"/>
</dbReference>
<dbReference type="InterPro" id="IPR036390">
    <property type="entry name" value="WH_DNA-bd_sf"/>
</dbReference>
<dbReference type="Gene3D" id="1.10.10.10">
    <property type="entry name" value="Winged helix-like DNA-binding domain superfamily/Winged helix DNA-binding domain"/>
    <property type="match status" value="1"/>
</dbReference>
<dbReference type="PROSITE" id="PS50931">
    <property type="entry name" value="HTH_LYSR"/>
    <property type="match status" value="1"/>
</dbReference>
<dbReference type="InterPro" id="IPR036388">
    <property type="entry name" value="WH-like_DNA-bd_sf"/>
</dbReference>
<dbReference type="PANTHER" id="PTHR30346">
    <property type="entry name" value="TRANSCRIPTIONAL DUAL REGULATOR HCAR-RELATED"/>
    <property type="match status" value="1"/>
</dbReference>
<dbReference type="SUPFAM" id="SSF46785">
    <property type="entry name" value="Winged helix' DNA-binding domain"/>
    <property type="match status" value="1"/>
</dbReference>
<dbReference type="EMBL" id="CP104965">
    <property type="protein sequence ID" value="UXN69421.1"/>
    <property type="molecule type" value="Genomic_DNA"/>
</dbReference>
<keyword evidence="2" id="KW-0805">Transcription regulation</keyword>
<dbReference type="CDD" id="cd08427">
    <property type="entry name" value="PBP2_LTTR_like_2"/>
    <property type="match status" value="1"/>
</dbReference>
<proteinExistence type="inferred from homology"/>
<keyword evidence="7" id="KW-1185">Reference proteome</keyword>
<evidence type="ECO:0000259" key="5">
    <source>
        <dbReference type="PROSITE" id="PS50931"/>
    </source>
</evidence>
<dbReference type="RefSeq" id="WP_262167870.1">
    <property type="nucleotide sequence ID" value="NZ_CP104965.1"/>
</dbReference>
<feature type="domain" description="HTH lysR-type" evidence="5">
    <location>
        <begin position="1"/>
        <end position="58"/>
    </location>
</feature>
<evidence type="ECO:0000256" key="4">
    <source>
        <dbReference type="ARBA" id="ARBA00023163"/>
    </source>
</evidence>
<dbReference type="Gene3D" id="3.40.190.10">
    <property type="entry name" value="Periplasmic binding protein-like II"/>
    <property type="match status" value="2"/>
</dbReference>
<evidence type="ECO:0000256" key="1">
    <source>
        <dbReference type="ARBA" id="ARBA00009437"/>
    </source>
</evidence>
<dbReference type="Pfam" id="PF00126">
    <property type="entry name" value="HTH_1"/>
    <property type="match status" value="1"/>
</dbReference>
<reference evidence="6 7" key="1">
    <citation type="submission" date="2022-09" db="EMBL/GenBank/DDBJ databases">
        <title>Interaction between co-microsymbionts with complementary sets of symbiotic genes in legume-rhizobium systems.</title>
        <authorList>
            <person name="Safronova V."/>
            <person name="Sazanova A."/>
            <person name="Afonin A."/>
            <person name="Chirak E."/>
        </authorList>
    </citation>
    <scope>NUCLEOTIDE SEQUENCE [LARGE SCALE GENOMIC DNA]</scope>
    <source>
        <strain evidence="6 7">A18/4-1</strain>
    </source>
</reference>
<evidence type="ECO:0000256" key="2">
    <source>
        <dbReference type="ARBA" id="ARBA00023015"/>
    </source>
</evidence>
<keyword evidence="3" id="KW-0238">DNA-binding</keyword>
<evidence type="ECO:0000256" key="3">
    <source>
        <dbReference type="ARBA" id="ARBA00023125"/>
    </source>
</evidence>